<dbReference type="InterPro" id="IPR046341">
    <property type="entry name" value="SET_dom_sf"/>
</dbReference>
<dbReference type="OrthoDB" id="3565419at2759"/>
<evidence type="ECO:0000313" key="13">
    <source>
        <dbReference type="EMBL" id="OAF68959.1"/>
    </source>
</evidence>
<dbReference type="PROSITE" id="PS00028">
    <property type="entry name" value="ZINC_FINGER_C2H2_1"/>
    <property type="match status" value="4"/>
</dbReference>
<dbReference type="SMART" id="SM00355">
    <property type="entry name" value="ZnF_C2H2"/>
    <property type="match status" value="5"/>
</dbReference>
<evidence type="ECO:0000256" key="5">
    <source>
        <dbReference type="ARBA" id="ARBA00022833"/>
    </source>
</evidence>
<dbReference type="InterPro" id="IPR050331">
    <property type="entry name" value="Zinc_finger"/>
</dbReference>
<dbReference type="FunFam" id="3.30.160.60:FF:000100">
    <property type="entry name" value="Zinc finger 45-like"/>
    <property type="match status" value="1"/>
</dbReference>
<keyword evidence="2" id="KW-0479">Metal-binding</keyword>
<dbReference type="GO" id="GO:0008270">
    <property type="term" value="F:zinc ion binding"/>
    <property type="evidence" value="ECO:0007669"/>
    <property type="project" value="UniProtKB-KW"/>
</dbReference>
<dbReference type="Proteomes" id="UP000078046">
    <property type="component" value="Unassembled WGS sequence"/>
</dbReference>
<keyword evidence="9" id="KW-0539">Nucleus</keyword>
<accession>A0A177B3V6</accession>
<dbReference type="FunFam" id="3.30.160.60:FF:000450">
    <property type="entry name" value="PR domain zinc finger protein 14"/>
    <property type="match status" value="1"/>
</dbReference>
<evidence type="ECO:0000256" key="1">
    <source>
        <dbReference type="ARBA" id="ARBA00004123"/>
    </source>
</evidence>
<keyword evidence="8" id="KW-0804">Transcription</keyword>
<dbReference type="GO" id="GO:0000977">
    <property type="term" value="F:RNA polymerase II transcription regulatory region sequence-specific DNA binding"/>
    <property type="evidence" value="ECO:0007669"/>
    <property type="project" value="TreeGrafter"/>
</dbReference>
<dbReference type="SUPFAM" id="SSF57667">
    <property type="entry name" value="beta-beta-alpha zinc fingers"/>
    <property type="match status" value="2"/>
</dbReference>
<keyword evidence="14" id="KW-1185">Reference proteome</keyword>
<dbReference type="Pfam" id="PF12874">
    <property type="entry name" value="zf-met"/>
    <property type="match status" value="1"/>
</dbReference>
<evidence type="ECO:0000256" key="3">
    <source>
        <dbReference type="ARBA" id="ARBA00022737"/>
    </source>
</evidence>
<dbReference type="Pfam" id="PF13913">
    <property type="entry name" value="zf-C2HC_2"/>
    <property type="match status" value="1"/>
</dbReference>
<evidence type="ECO:0000259" key="12">
    <source>
        <dbReference type="PROSITE" id="PS50280"/>
    </source>
</evidence>
<sequence length="272" mass="31804">MKAGKVYGPFIGKCINTSEIKTYTNNCTMWEIYNNFGLMQYIDGDGAKTNWMSLINCARNFGESNILMKQVKQEIYYEVSKDLIEGEELLVWYGSMYDLYMGVPMGINQEYKEISLKFQNTEIGSDQNGATFKCQFCKKLFSNSEYRKKHLKYTRCMDLGDRKFPCTLCKRSFEKKDRLRIHVLHVHEKYKPYNCLCCDKKFSQSSSLNKHKRVHSGERPYKCVYCNKSFTASSILRTHIRQHSGEKPFKCKVCGKTFASHAAHDSHIRRLH</sequence>
<comment type="subcellular location">
    <subcellularLocation>
        <location evidence="1">Nucleus</location>
    </subcellularLocation>
</comment>
<dbReference type="EMBL" id="LWCA01000358">
    <property type="protein sequence ID" value="OAF68959.1"/>
    <property type="molecule type" value="Genomic_DNA"/>
</dbReference>
<dbReference type="PANTHER" id="PTHR16515:SF19">
    <property type="entry name" value="PR DOMAIN ZINC FINGER PROTEIN 14"/>
    <property type="match status" value="1"/>
</dbReference>
<feature type="domain" description="C2H2-type" evidence="11">
    <location>
        <begin position="249"/>
        <end position="272"/>
    </location>
</feature>
<name>A0A177B3V6_9BILA</name>
<evidence type="ECO:0000256" key="2">
    <source>
        <dbReference type="ARBA" id="ARBA00022723"/>
    </source>
</evidence>
<dbReference type="GO" id="GO:0005634">
    <property type="term" value="C:nucleus"/>
    <property type="evidence" value="ECO:0007669"/>
    <property type="project" value="UniProtKB-SubCell"/>
</dbReference>
<feature type="domain" description="C2H2-type" evidence="11">
    <location>
        <begin position="132"/>
        <end position="163"/>
    </location>
</feature>
<dbReference type="PROSITE" id="PS50280">
    <property type="entry name" value="SET"/>
    <property type="match status" value="1"/>
</dbReference>
<dbReference type="AlphaFoldDB" id="A0A177B3V6"/>
<dbReference type="InterPro" id="IPR013087">
    <property type="entry name" value="Znf_C2H2_type"/>
</dbReference>
<dbReference type="Gene3D" id="3.30.160.60">
    <property type="entry name" value="Classic Zinc Finger"/>
    <property type="match status" value="4"/>
</dbReference>
<evidence type="ECO:0000256" key="7">
    <source>
        <dbReference type="ARBA" id="ARBA00023125"/>
    </source>
</evidence>
<evidence type="ECO:0000256" key="9">
    <source>
        <dbReference type="ARBA" id="ARBA00023242"/>
    </source>
</evidence>
<dbReference type="PANTHER" id="PTHR16515">
    <property type="entry name" value="PR DOMAIN ZINC FINGER PROTEIN"/>
    <property type="match status" value="1"/>
</dbReference>
<gene>
    <name evidence="13" type="ORF">A3Q56_03233</name>
</gene>
<dbReference type="InterPro" id="IPR036236">
    <property type="entry name" value="Znf_C2H2_sf"/>
</dbReference>
<evidence type="ECO:0000256" key="10">
    <source>
        <dbReference type="PROSITE-ProRule" id="PRU00042"/>
    </source>
</evidence>
<feature type="domain" description="C2H2-type" evidence="11">
    <location>
        <begin position="221"/>
        <end position="248"/>
    </location>
</feature>
<protein>
    <submittedName>
        <fullName evidence="13">PR domain zinc finger protein 12</fullName>
    </submittedName>
</protein>
<dbReference type="FunFam" id="3.30.160.60:FF:000744">
    <property type="entry name" value="zinc finger E-box-binding homeobox 1"/>
    <property type="match status" value="1"/>
</dbReference>
<dbReference type="Pfam" id="PF21549">
    <property type="entry name" value="PRDM2_PR"/>
    <property type="match status" value="1"/>
</dbReference>
<comment type="caution">
    <text evidence="13">The sequence shown here is derived from an EMBL/GenBank/DDBJ whole genome shotgun (WGS) entry which is preliminary data.</text>
</comment>
<evidence type="ECO:0000256" key="6">
    <source>
        <dbReference type="ARBA" id="ARBA00023015"/>
    </source>
</evidence>
<keyword evidence="4 10" id="KW-0863">Zinc-finger</keyword>
<feature type="domain" description="C2H2-type" evidence="11">
    <location>
        <begin position="193"/>
        <end position="220"/>
    </location>
</feature>
<evidence type="ECO:0000256" key="8">
    <source>
        <dbReference type="ARBA" id="ARBA00023163"/>
    </source>
</evidence>
<dbReference type="GO" id="GO:0006357">
    <property type="term" value="P:regulation of transcription by RNA polymerase II"/>
    <property type="evidence" value="ECO:0007669"/>
    <property type="project" value="TreeGrafter"/>
</dbReference>
<keyword evidence="3" id="KW-0677">Repeat</keyword>
<evidence type="ECO:0000256" key="4">
    <source>
        <dbReference type="ARBA" id="ARBA00022771"/>
    </source>
</evidence>
<feature type="domain" description="SET" evidence="12">
    <location>
        <begin position="1"/>
        <end position="94"/>
    </location>
</feature>
<keyword evidence="5" id="KW-0862">Zinc</keyword>
<reference evidence="13 14" key="1">
    <citation type="submission" date="2016-04" db="EMBL/GenBank/DDBJ databases">
        <title>The genome of Intoshia linei affirms orthonectids as highly simplified spiralians.</title>
        <authorList>
            <person name="Mikhailov K.V."/>
            <person name="Slusarev G.S."/>
            <person name="Nikitin M.A."/>
            <person name="Logacheva M.D."/>
            <person name="Penin A."/>
            <person name="Aleoshin V."/>
            <person name="Panchin Y.V."/>
        </authorList>
    </citation>
    <scope>NUCLEOTIDE SEQUENCE [LARGE SCALE GENOMIC DNA]</scope>
    <source>
        <strain evidence="13">Intl2013</strain>
        <tissue evidence="13">Whole animal</tissue>
    </source>
</reference>
<evidence type="ECO:0000259" key="11">
    <source>
        <dbReference type="PROSITE" id="PS50157"/>
    </source>
</evidence>
<organism evidence="13 14">
    <name type="scientific">Intoshia linei</name>
    <dbReference type="NCBI Taxonomy" id="1819745"/>
    <lineage>
        <taxon>Eukaryota</taxon>
        <taxon>Metazoa</taxon>
        <taxon>Spiralia</taxon>
        <taxon>Lophotrochozoa</taxon>
        <taxon>Mesozoa</taxon>
        <taxon>Orthonectida</taxon>
        <taxon>Rhopaluridae</taxon>
        <taxon>Intoshia</taxon>
    </lineage>
</organism>
<proteinExistence type="predicted"/>
<keyword evidence="6" id="KW-0805">Transcription regulation</keyword>
<feature type="domain" description="C2H2-type" evidence="11">
    <location>
        <begin position="164"/>
        <end position="192"/>
    </location>
</feature>
<dbReference type="InterPro" id="IPR001214">
    <property type="entry name" value="SET_dom"/>
</dbReference>
<dbReference type="PROSITE" id="PS50157">
    <property type="entry name" value="ZINC_FINGER_C2H2_2"/>
    <property type="match status" value="5"/>
</dbReference>
<dbReference type="Gene3D" id="2.170.270.10">
    <property type="entry name" value="SET domain"/>
    <property type="match status" value="1"/>
</dbReference>
<keyword evidence="7" id="KW-0238">DNA-binding</keyword>
<evidence type="ECO:0000313" key="14">
    <source>
        <dbReference type="Proteomes" id="UP000078046"/>
    </source>
</evidence>
<dbReference type="Pfam" id="PF00096">
    <property type="entry name" value="zf-C2H2"/>
    <property type="match status" value="2"/>
</dbReference>